<keyword evidence="3" id="KW-1185">Reference proteome</keyword>
<reference evidence="1 3" key="1">
    <citation type="journal article" date="2014" name="BMC Genomics">
        <title>Genome sequence of Anopheles sinensis provides insight into genetics basis of mosquito competence for malaria parasites.</title>
        <authorList>
            <person name="Zhou D."/>
            <person name="Zhang D."/>
            <person name="Ding G."/>
            <person name="Shi L."/>
            <person name="Hou Q."/>
            <person name="Ye Y."/>
            <person name="Xu Y."/>
            <person name="Zhou H."/>
            <person name="Xiong C."/>
            <person name="Li S."/>
            <person name="Yu J."/>
            <person name="Hong S."/>
            <person name="Yu X."/>
            <person name="Zou P."/>
            <person name="Chen C."/>
            <person name="Chang X."/>
            <person name="Wang W."/>
            <person name="Lv Y."/>
            <person name="Sun Y."/>
            <person name="Ma L."/>
            <person name="Shen B."/>
            <person name="Zhu C."/>
        </authorList>
    </citation>
    <scope>NUCLEOTIDE SEQUENCE [LARGE SCALE GENOMIC DNA]</scope>
</reference>
<accession>A0A084VFE1</accession>
<sequence length="73" mass="8269">MQCRESNMQHNIIEKRQITNDVTEPNLKQTEDFPRGVSKQVMAVTGLEVAQRDTVWQHFLVVNGKTGTIDLSG</sequence>
<protein>
    <submittedName>
        <fullName evidence="1 2">19.5g1 protein</fullName>
    </submittedName>
</protein>
<organism evidence="1">
    <name type="scientific">Anopheles sinensis</name>
    <name type="common">Mosquito</name>
    <dbReference type="NCBI Taxonomy" id="74873"/>
    <lineage>
        <taxon>Eukaryota</taxon>
        <taxon>Metazoa</taxon>
        <taxon>Ecdysozoa</taxon>
        <taxon>Arthropoda</taxon>
        <taxon>Hexapoda</taxon>
        <taxon>Insecta</taxon>
        <taxon>Pterygota</taxon>
        <taxon>Neoptera</taxon>
        <taxon>Endopterygota</taxon>
        <taxon>Diptera</taxon>
        <taxon>Nematocera</taxon>
        <taxon>Culicoidea</taxon>
        <taxon>Culicidae</taxon>
        <taxon>Anophelinae</taxon>
        <taxon>Anopheles</taxon>
    </lineage>
</organism>
<dbReference type="VEuPathDB" id="VectorBase:ASIC003832"/>
<reference evidence="2" key="2">
    <citation type="submission" date="2020-05" db="UniProtKB">
        <authorList>
            <consortium name="EnsemblMetazoa"/>
        </authorList>
    </citation>
    <scope>IDENTIFICATION</scope>
</reference>
<dbReference type="EnsemblMetazoa" id="ASIC003832-RA">
    <property type="protein sequence ID" value="ASIC003832-PA"/>
    <property type="gene ID" value="ASIC003832"/>
</dbReference>
<evidence type="ECO:0000313" key="1">
    <source>
        <dbReference type="EMBL" id="KFB36685.1"/>
    </source>
</evidence>
<evidence type="ECO:0000313" key="2">
    <source>
        <dbReference type="EnsemblMetazoa" id="ASIC003832-PA"/>
    </source>
</evidence>
<name>A0A084VFE1_ANOSI</name>
<dbReference type="Proteomes" id="UP000030765">
    <property type="component" value="Unassembled WGS sequence"/>
</dbReference>
<gene>
    <name evidence="1" type="ORF">ZHAS_00003832</name>
</gene>
<dbReference type="EMBL" id="ATLV01012380">
    <property type="status" value="NOT_ANNOTATED_CDS"/>
    <property type="molecule type" value="Genomic_DNA"/>
</dbReference>
<evidence type="ECO:0000313" key="3">
    <source>
        <dbReference type="Proteomes" id="UP000030765"/>
    </source>
</evidence>
<dbReference type="AlphaFoldDB" id="A0A084VFE1"/>
<proteinExistence type="predicted"/>
<dbReference type="EMBL" id="KE524786">
    <property type="protein sequence ID" value="KFB36685.1"/>
    <property type="molecule type" value="Genomic_DNA"/>
</dbReference>